<accession>A0A8T3B292</accession>
<dbReference type="Proteomes" id="UP000829196">
    <property type="component" value="Unassembled WGS sequence"/>
</dbReference>
<dbReference type="SMR" id="A0A8T3B292"/>
<reference evidence="1" key="1">
    <citation type="journal article" date="2022" name="Front. Genet.">
        <title>Chromosome-Scale Assembly of the Dendrobium nobile Genome Provides Insights Into the Molecular Mechanism of the Biosynthesis of the Medicinal Active Ingredient of Dendrobium.</title>
        <authorList>
            <person name="Xu Q."/>
            <person name="Niu S.-C."/>
            <person name="Li K.-L."/>
            <person name="Zheng P.-J."/>
            <person name="Zhang X.-J."/>
            <person name="Jia Y."/>
            <person name="Liu Y."/>
            <person name="Niu Y.-X."/>
            <person name="Yu L.-H."/>
            <person name="Chen D.-F."/>
            <person name="Zhang G.-Q."/>
        </authorList>
    </citation>
    <scope>NUCLEOTIDE SEQUENCE</scope>
    <source>
        <tissue evidence="1">Leaf</tissue>
    </source>
</reference>
<name>A0A8T3B292_DENNO</name>
<proteinExistence type="predicted"/>
<protein>
    <submittedName>
        <fullName evidence="1">Uncharacterized protein</fullName>
    </submittedName>
</protein>
<evidence type="ECO:0000313" key="1">
    <source>
        <dbReference type="EMBL" id="KAI0502228.1"/>
    </source>
</evidence>
<sequence>MIFFYKTAQIKKKIRNLSFFSKEKLAKRAREPGCSQTRKKRLKNIQIEAVAACQYLVLSPREK</sequence>
<organism evidence="1 2">
    <name type="scientific">Dendrobium nobile</name>
    <name type="common">Orchid</name>
    <dbReference type="NCBI Taxonomy" id="94219"/>
    <lineage>
        <taxon>Eukaryota</taxon>
        <taxon>Viridiplantae</taxon>
        <taxon>Streptophyta</taxon>
        <taxon>Embryophyta</taxon>
        <taxon>Tracheophyta</taxon>
        <taxon>Spermatophyta</taxon>
        <taxon>Magnoliopsida</taxon>
        <taxon>Liliopsida</taxon>
        <taxon>Asparagales</taxon>
        <taxon>Orchidaceae</taxon>
        <taxon>Epidendroideae</taxon>
        <taxon>Malaxideae</taxon>
        <taxon>Dendrobiinae</taxon>
        <taxon>Dendrobium</taxon>
    </lineage>
</organism>
<keyword evidence="2" id="KW-1185">Reference proteome</keyword>
<dbReference type="AlphaFoldDB" id="A0A8T3B292"/>
<evidence type="ECO:0000313" key="2">
    <source>
        <dbReference type="Proteomes" id="UP000829196"/>
    </source>
</evidence>
<dbReference type="EMBL" id="JAGYWB010000012">
    <property type="protein sequence ID" value="KAI0502228.1"/>
    <property type="molecule type" value="Genomic_DNA"/>
</dbReference>
<gene>
    <name evidence="1" type="ORF">KFK09_017175</name>
</gene>
<comment type="caution">
    <text evidence="1">The sequence shown here is derived from an EMBL/GenBank/DDBJ whole genome shotgun (WGS) entry which is preliminary data.</text>
</comment>